<dbReference type="RefSeq" id="XP_013178491.1">
    <property type="nucleotide sequence ID" value="XM_013323037.1"/>
</dbReference>
<dbReference type="AlphaFoldDB" id="A0AAJ6ZSR4"/>
<sequence>MILWNHCLSISLLIVITDSKSSNVRKNTKADNDFTEILHSIIKINEKRINSLKTLIDLDDYNKARALRNKLNDGIKKHEIIGIIIGEVENTSKDLLKYNKNIKRRHNNGGNRHGKKMQSLGNYKVETIVKPISKDSGTSSSEMDCNPNQNNCNGNGRSKCQSECSSYCVDSCNNAFKHFCLTYACDYSMKAQMEHECSDYCSGN</sequence>
<dbReference type="GeneID" id="106125735"/>
<evidence type="ECO:0000313" key="2">
    <source>
        <dbReference type="RefSeq" id="XP_013178491.1"/>
    </source>
</evidence>
<protein>
    <submittedName>
        <fullName evidence="2">Uncharacterized protein LOC106125735</fullName>
    </submittedName>
</protein>
<accession>A0AAJ6ZSR4</accession>
<organism evidence="2">
    <name type="scientific">Papilio xuthus</name>
    <name type="common">Asian swallowtail butterfly</name>
    <dbReference type="NCBI Taxonomy" id="66420"/>
    <lineage>
        <taxon>Eukaryota</taxon>
        <taxon>Metazoa</taxon>
        <taxon>Ecdysozoa</taxon>
        <taxon>Arthropoda</taxon>
        <taxon>Hexapoda</taxon>
        <taxon>Insecta</taxon>
        <taxon>Pterygota</taxon>
        <taxon>Neoptera</taxon>
        <taxon>Endopterygota</taxon>
        <taxon>Lepidoptera</taxon>
        <taxon>Glossata</taxon>
        <taxon>Ditrysia</taxon>
        <taxon>Papilionoidea</taxon>
        <taxon>Papilionidae</taxon>
        <taxon>Papilioninae</taxon>
        <taxon>Papilio</taxon>
    </lineage>
</organism>
<gene>
    <name evidence="2" type="primary">LOC106125735</name>
</gene>
<evidence type="ECO:0000256" key="1">
    <source>
        <dbReference type="SAM" id="SignalP"/>
    </source>
</evidence>
<reference evidence="2" key="1">
    <citation type="submission" date="2025-08" db="UniProtKB">
        <authorList>
            <consortium name="RefSeq"/>
        </authorList>
    </citation>
    <scope>IDENTIFICATION</scope>
</reference>
<feature type="signal peptide" evidence="1">
    <location>
        <begin position="1"/>
        <end position="21"/>
    </location>
</feature>
<feature type="chain" id="PRO_5042468781" evidence="1">
    <location>
        <begin position="22"/>
        <end position="204"/>
    </location>
</feature>
<name>A0AAJ6ZSR4_PAPXU</name>
<keyword evidence="1" id="KW-0732">Signal</keyword>
<proteinExistence type="predicted"/>
<dbReference type="Proteomes" id="UP000694872">
    <property type="component" value="Unplaced"/>
</dbReference>
<dbReference type="KEGG" id="pxu:106125735"/>